<evidence type="ECO:0000313" key="2">
    <source>
        <dbReference type="EMBL" id="MFC5468586.1"/>
    </source>
</evidence>
<evidence type="ECO:0000256" key="1">
    <source>
        <dbReference type="ARBA" id="ARBA00005564"/>
    </source>
</evidence>
<dbReference type="Pfam" id="PF10282">
    <property type="entry name" value="Lactonase"/>
    <property type="match status" value="1"/>
</dbReference>
<keyword evidence="3" id="KW-1185">Reference proteome</keyword>
<proteinExistence type="inferred from homology"/>
<accession>A0ABW0LVI5</accession>
<comment type="caution">
    <text evidence="2">The sequence shown here is derived from an EMBL/GenBank/DDBJ whole genome shotgun (WGS) entry which is preliminary data.</text>
</comment>
<evidence type="ECO:0000313" key="3">
    <source>
        <dbReference type="Proteomes" id="UP001596105"/>
    </source>
</evidence>
<dbReference type="InterPro" id="IPR019405">
    <property type="entry name" value="Lactonase_7-beta_prop"/>
</dbReference>
<dbReference type="EMBL" id="JBHSMH010000016">
    <property type="protein sequence ID" value="MFC5468586.1"/>
    <property type="molecule type" value="Genomic_DNA"/>
</dbReference>
<reference evidence="3" key="1">
    <citation type="journal article" date="2019" name="Int. J. Syst. Evol. Microbiol.">
        <title>The Global Catalogue of Microorganisms (GCM) 10K type strain sequencing project: providing services to taxonomists for standard genome sequencing and annotation.</title>
        <authorList>
            <consortium name="The Broad Institute Genomics Platform"/>
            <consortium name="The Broad Institute Genome Sequencing Center for Infectious Disease"/>
            <person name="Wu L."/>
            <person name="Ma J."/>
        </authorList>
    </citation>
    <scope>NUCLEOTIDE SEQUENCE [LARGE SCALE GENOMIC DNA]</scope>
    <source>
        <strain evidence="3">CCUG 57113</strain>
    </source>
</reference>
<dbReference type="InterPro" id="IPR015943">
    <property type="entry name" value="WD40/YVTN_repeat-like_dom_sf"/>
</dbReference>
<name>A0ABW0LVI5_9BACL</name>
<dbReference type="RefSeq" id="WP_209749552.1">
    <property type="nucleotide sequence ID" value="NZ_JBHSMH010000016.1"/>
</dbReference>
<sequence length="360" mass="38800">MSTPVREIWIGAYGAKNEVGITRIELLPDTGELVKTAEYGGIESPSFLRMNKAGTRLYAVSETDSHIDADGDPAEGGQLASFPVDPETRKLGPGLYAPTHGNHPCHLSLTPSEDWLAVSNYNGASVVLYPVKPDTKPGPPMVRFRHTGTGPNAERQEAPHPHSVFFGEDGRRLYVNDLGMDKVMVYERGPEAGEWTACDAASLEPGAGPRHLAFHPGSDHVFVLNELNSTVTRFSKDDAGHLVRQESTSTLPAAFAGTNWCAEILASPDGRFLYASNRGHDSIAVFRIDAASGALEPAGHVSTRGKWPRNFALTPDGQWLIAANEHSDSVVLFRIEPQSGLPIFTGSELAVSKPACVLVR</sequence>
<dbReference type="InterPro" id="IPR050282">
    <property type="entry name" value="Cycloisomerase_2"/>
</dbReference>
<organism evidence="2 3">
    <name type="scientific">Cohnella suwonensis</name>
    <dbReference type="NCBI Taxonomy" id="696072"/>
    <lineage>
        <taxon>Bacteria</taxon>
        <taxon>Bacillati</taxon>
        <taxon>Bacillota</taxon>
        <taxon>Bacilli</taxon>
        <taxon>Bacillales</taxon>
        <taxon>Paenibacillaceae</taxon>
        <taxon>Cohnella</taxon>
    </lineage>
</organism>
<dbReference type="PANTHER" id="PTHR30344">
    <property type="entry name" value="6-PHOSPHOGLUCONOLACTONASE-RELATED"/>
    <property type="match status" value="1"/>
</dbReference>
<dbReference type="Proteomes" id="UP001596105">
    <property type="component" value="Unassembled WGS sequence"/>
</dbReference>
<comment type="similarity">
    <text evidence="1">Belongs to the cycloisomerase 2 family.</text>
</comment>
<dbReference type="SUPFAM" id="SSF51004">
    <property type="entry name" value="C-terminal (heme d1) domain of cytochrome cd1-nitrite reductase"/>
    <property type="match status" value="1"/>
</dbReference>
<dbReference type="PANTHER" id="PTHR30344:SF1">
    <property type="entry name" value="6-PHOSPHOGLUCONOLACTONASE"/>
    <property type="match status" value="1"/>
</dbReference>
<protein>
    <submittedName>
        <fullName evidence="2">Lactonase family protein</fullName>
    </submittedName>
</protein>
<gene>
    <name evidence="2" type="ORF">ACFPPD_07620</name>
</gene>
<dbReference type="InterPro" id="IPR011048">
    <property type="entry name" value="Haem_d1_sf"/>
</dbReference>
<dbReference type="Gene3D" id="2.130.10.10">
    <property type="entry name" value="YVTN repeat-like/Quinoprotein amine dehydrogenase"/>
    <property type="match status" value="1"/>
</dbReference>